<dbReference type="GO" id="GO:0005886">
    <property type="term" value="C:plasma membrane"/>
    <property type="evidence" value="ECO:0007669"/>
    <property type="project" value="TreeGrafter"/>
</dbReference>
<keyword evidence="7" id="KW-0472">Membrane</keyword>
<feature type="transmembrane region" description="Helical" evidence="7">
    <location>
        <begin position="139"/>
        <end position="159"/>
    </location>
</feature>
<feature type="transmembrane region" description="Helical" evidence="7">
    <location>
        <begin position="54"/>
        <end position="81"/>
    </location>
</feature>
<organism evidence="9 10">
    <name type="scientific">Methanothermococcus okinawensis</name>
    <dbReference type="NCBI Taxonomy" id="155863"/>
    <lineage>
        <taxon>Archaea</taxon>
        <taxon>Methanobacteriati</taxon>
        <taxon>Methanobacteriota</taxon>
        <taxon>Methanomada group</taxon>
        <taxon>Methanococci</taxon>
        <taxon>Methanococcales</taxon>
        <taxon>Methanococcaceae</taxon>
        <taxon>Methanothermococcus</taxon>
    </lineage>
</organism>
<dbReference type="Proteomes" id="UP000623215">
    <property type="component" value="Unassembled WGS sequence"/>
</dbReference>
<dbReference type="AlphaFoldDB" id="A0A832ZYI2"/>
<keyword evidence="1" id="KW-0813">Transport</keyword>
<evidence type="ECO:0000259" key="8">
    <source>
        <dbReference type="PROSITE" id="PS51379"/>
    </source>
</evidence>
<dbReference type="PANTHER" id="PTHR30176:SF3">
    <property type="entry name" value="FERREDOXIN-TYPE PROTEIN NAPH"/>
    <property type="match status" value="1"/>
</dbReference>
<reference evidence="9" key="1">
    <citation type="journal article" date="2020" name="ISME J.">
        <title>Gammaproteobacteria mediating utilization of methyl-, sulfur- and petroleum organic compounds in deep ocean hydrothermal plumes.</title>
        <authorList>
            <person name="Zhou Z."/>
            <person name="Liu Y."/>
            <person name="Pan J."/>
            <person name="Cron B.R."/>
            <person name="Toner B.M."/>
            <person name="Anantharaman K."/>
            <person name="Breier J.A."/>
            <person name="Dick G.J."/>
            <person name="Li M."/>
        </authorList>
    </citation>
    <scope>NUCLEOTIDE SEQUENCE</scope>
    <source>
        <strain evidence="9">SZUA-1534</strain>
    </source>
</reference>
<dbReference type="InterPro" id="IPR017900">
    <property type="entry name" value="4Fe4S_Fe_S_CS"/>
</dbReference>
<evidence type="ECO:0000256" key="1">
    <source>
        <dbReference type="ARBA" id="ARBA00022448"/>
    </source>
</evidence>
<dbReference type="Gene3D" id="3.30.70.20">
    <property type="match status" value="1"/>
</dbReference>
<evidence type="ECO:0000256" key="7">
    <source>
        <dbReference type="SAM" id="Phobius"/>
    </source>
</evidence>
<dbReference type="Pfam" id="PF12801">
    <property type="entry name" value="Fer4_5"/>
    <property type="match status" value="3"/>
</dbReference>
<dbReference type="SUPFAM" id="SSF54862">
    <property type="entry name" value="4Fe-4S ferredoxins"/>
    <property type="match status" value="1"/>
</dbReference>
<name>A0A832ZYI2_9EURY</name>
<sequence>MYNFLENHLQSIRKLIQSLFFVYFLFFSGLCLCVLGVLERFILMRNFYLTSTLVVLLITLILGRVFCGWVCPLGFIFDIIYKLRMKVSHLKFLPTVPEKIHSKMIYLKYGVLILFLYLTYKLSTYAFCKVCPLGTLTNLYGTVVSIMLLLFFLIMGFFYPLFFCRYFCPIGALLGIFSIKPLFKLKIKSEKCVNCKLCDRRCPVQIELTKGIPQHECIRCFECKSVCKKDALKYEI</sequence>
<dbReference type="PANTHER" id="PTHR30176">
    <property type="entry name" value="FERREDOXIN-TYPE PROTEIN NAPH"/>
    <property type="match status" value="1"/>
</dbReference>
<keyword evidence="3" id="KW-0479">Metal-binding</keyword>
<dbReference type="PROSITE" id="PS00198">
    <property type="entry name" value="4FE4S_FER_1"/>
    <property type="match status" value="1"/>
</dbReference>
<feature type="domain" description="4Fe-4S ferredoxin-type" evidence="8">
    <location>
        <begin position="183"/>
        <end position="211"/>
    </location>
</feature>
<keyword evidence="6" id="KW-0411">Iron-sulfur</keyword>
<evidence type="ECO:0000256" key="4">
    <source>
        <dbReference type="ARBA" id="ARBA00022982"/>
    </source>
</evidence>
<evidence type="ECO:0000313" key="10">
    <source>
        <dbReference type="Proteomes" id="UP000623215"/>
    </source>
</evidence>
<keyword evidence="7" id="KW-0812">Transmembrane</keyword>
<feature type="transmembrane region" description="Helical" evidence="7">
    <location>
        <begin position="20"/>
        <end position="42"/>
    </location>
</feature>
<gene>
    <name evidence="9" type="ORF">EYH55_03060</name>
</gene>
<protein>
    <submittedName>
        <fullName evidence="9">4Fe-4S binding protein</fullName>
    </submittedName>
</protein>
<keyword evidence="7" id="KW-1133">Transmembrane helix</keyword>
<evidence type="ECO:0000256" key="6">
    <source>
        <dbReference type="ARBA" id="ARBA00023014"/>
    </source>
</evidence>
<keyword evidence="4" id="KW-0249">Electron transport</keyword>
<evidence type="ECO:0000256" key="5">
    <source>
        <dbReference type="ARBA" id="ARBA00023004"/>
    </source>
</evidence>
<dbReference type="EMBL" id="DQVW01000056">
    <property type="protein sequence ID" value="HIQ32443.1"/>
    <property type="molecule type" value="Genomic_DNA"/>
</dbReference>
<feature type="transmembrane region" description="Helical" evidence="7">
    <location>
        <begin position="109"/>
        <end position="127"/>
    </location>
</feature>
<dbReference type="InterPro" id="IPR051684">
    <property type="entry name" value="Electron_Trans/Redox"/>
</dbReference>
<evidence type="ECO:0000256" key="3">
    <source>
        <dbReference type="ARBA" id="ARBA00022723"/>
    </source>
</evidence>
<evidence type="ECO:0000313" key="9">
    <source>
        <dbReference type="EMBL" id="HIQ32443.1"/>
    </source>
</evidence>
<evidence type="ECO:0000256" key="2">
    <source>
        <dbReference type="ARBA" id="ARBA00022485"/>
    </source>
</evidence>
<keyword evidence="5" id="KW-0408">Iron</keyword>
<dbReference type="GO" id="GO:0051539">
    <property type="term" value="F:4 iron, 4 sulfur cluster binding"/>
    <property type="evidence" value="ECO:0007669"/>
    <property type="project" value="UniProtKB-KW"/>
</dbReference>
<accession>A0A832ZYI2</accession>
<keyword evidence="2" id="KW-0004">4Fe-4S</keyword>
<dbReference type="PROSITE" id="PS51379">
    <property type="entry name" value="4FE4S_FER_2"/>
    <property type="match status" value="1"/>
</dbReference>
<dbReference type="GO" id="GO:0046872">
    <property type="term" value="F:metal ion binding"/>
    <property type="evidence" value="ECO:0007669"/>
    <property type="project" value="UniProtKB-KW"/>
</dbReference>
<dbReference type="GO" id="GO:0016491">
    <property type="term" value="F:oxidoreductase activity"/>
    <property type="evidence" value="ECO:0007669"/>
    <property type="project" value="UniProtKB-ARBA"/>
</dbReference>
<proteinExistence type="predicted"/>
<comment type="caution">
    <text evidence="9">The sequence shown here is derived from an EMBL/GenBank/DDBJ whole genome shotgun (WGS) entry which is preliminary data.</text>
</comment>
<dbReference type="InterPro" id="IPR017896">
    <property type="entry name" value="4Fe4S_Fe-S-bd"/>
</dbReference>